<dbReference type="OrthoDB" id="147688at2"/>
<dbReference type="Pfam" id="PF19300">
    <property type="entry name" value="BPD_transp_1_N"/>
    <property type="match status" value="1"/>
</dbReference>
<dbReference type="Gene3D" id="1.10.3720.10">
    <property type="entry name" value="MetI-like"/>
    <property type="match status" value="1"/>
</dbReference>
<dbReference type="InterPro" id="IPR035906">
    <property type="entry name" value="MetI-like_sf"/>
</dbReference>
<evidence type="ECO:0000256" key="7">
    <source>
        <dbReference type="RuleBase" id="RU363032"/>
    </source>
</evidence>
<dbReference type="RefSeq" id="WP_141780029.1">
    <property type="nucleotide sequence ID" value="NZ_VFOV01000001.1"/>
</dbReference>
<feature type="domain" description="ABC transmembrane type-1" evidence="8">
    <location>
        <begin position="97"/>
        <end position="306"/>
    </location>
</feature>
<dbReference type="GO" id="GO:0005886">
    <property type="term" value="C:plasma membrane"/>
    <property type="evidence" value="ECO:0007669"/>
    <property type="project" value="UniProtKB-SubCell"/>
</dbReference>
<comment type="subcellular location">
    <subcellularLocation>
        <location evidence="1 7">Cell membrane</location>
        <topology evidence="1 7">Multi-pass membrane protein</topology>
    </subcellularLocation>
</comment>
<feature type="transmembrane region" description="Helical" evidence="7">
    <location>
        <begin position="136"/>
        <end position="163"/>
    </location>
</feature>
<gene>
    <name evidence="9" type="ORF">FB381_1875</name>
</gene>
<dbReference type="Proteomes" id="UP000320209">
    <property type="component" value="Unassembled WGS sequence"/>
</dbReference>
<evidence type="ECO:0000256" key="4">
    <source>
        <dbReference type="ARBA" id="ARBA00022692"/>
    </source>
</evidence>
<feature type="transmembrane region" description="Helical" evidence="7">
    <location>
        <begin position="12"/>
        <end position="30"/>
    </location>
</feature>
<feature type="transmembrane region" description="Helical" evidence="7">
    <location>
        <begin position="103"/>
        <end position="124"/>
    </location>
</feature>
<name>A0A543A672_9ACTN</name>
<keyword evidence="2 7" id="KW-0813">Transport</keyword>
<reference evidence="9 10" key="1">
    <citation type="submission" date="2019-06" db="EMBL/GenBank/DDBJ databases">
        <title>Sequencing the genomes of 1000 actinobacteria strains.</title>
        <authorList>
            <person name="Klenk H.-P."/>
        </authorList>
    </citation>
    <scope>NUCLEOTIDE SEQUENCE [LARGE SCALE GENOMIC DNA]</scope>
    <source>
        <strain evidence="9 10">DSM 25218</strain>
    </source>
</reference>
<keyword evidence="10" id="KW-1185">Reference proteome</keyword>
<organism evidence="9 10">
    <name type="scientific">Nocardioides albertanoniae</name>
    <dbReference type="NCBI Taxonomy" id="1175486"/>
    <lineage>
        <taxon>Bacteria</taxon>
        <taxon>Bacillati</taxon>
        <taxon>Actinomycetota</taxon>
        <taxon>Actinomycetes</taxon>
        <taxon>Propionibacteriales</taxon>
        <taxon>Nocardioidaceae</taxon>
        <taxon>Nocardioides</taxon>
    </lineage>
</organism>
<evidence type="ECO:0000313" key="10">
    <source>
        <dbReference type="Proteomes" id="UP000320209"/>
    </source>
</evidence>
<keyword evidence="3" id="KW-1003">Cell membrane</keyword>
<dbReference type="Pfam" id="PF00528">
    <property type="entry name" value="BPD_transp_1"/>
    <property type="match status" value="1"/>
</dbReference>
<evidence type="ECO:0000256" key="3">
    <source>
        <dbReference type="ARBA" id="ARBA00022475"/>
    </source>
</evidence>
<proteinExistence type="inferred from homology"/>
<evidence type="ECO:0000256" key="6">
    <source>
        <dbReference type="ARBA" id="ARBA00023136"/>
    </source>
</evidence>
<evidence type="ECO:0000313" key="9">
    <source>
        <dbReference type="EMBL" id="TQL67986.1"/>
    </source>
</evidence>
<accession>A0A543A672</accession>
<dbReference type="GO" id="GO:0055085">
    <property type="term" value="P:transmembrane transport"/>
    <property type="evidence" value="ECO:0007669"/>
    <property type="project" value="InterPro"/>
</dbReference>
<evidence type="ECO:0000256" key="1">
    <source>
        <dbReference type="ARBA" id="ARBA00004651"/>
    </source>
</evidence>
<dbReference type="AlphaFoldDB" id="A0A543A672"/>
<comment type="similarity">
    <text evidence="7">Belongs to the binding-protein-dependent transport system permease family.</text>
</comment>
<comment type="caution">
    <text evidence="9">The sequence shown here is derived from an EMBL/GenBank/DDBJ whole genome shotgun (WGS) entry which is preliminary data.</text>
</comment>
<dbReference type="EMBL" id="VFOV01000001">
    <property type="protein sequence ID" value="TQL67986.1"/>
    <property type="molecule type" value="Genomic_DNA"/>
</dbReference>
<dbReference type="SUPFAM" id="SSF161098">
    <property type="entry name" value="MetI-like"/>
    <property type="match status" value="1"/>
</dbReference>
<dbReference type="PROSITE" id="PS50928">
    <property type="entry name" value="ABC_TM1"/>
    <property type="match status" value="1"/>
</dbReference>
<dbReference type="InterPro" id="IPR045621">
    <property type="entry name" value="BPD_transp_1_N"/>
</dbReference>
<evidence type="ECO:0000256" key="5">
    <source>
        <dbReference type="ARBA" id="ARBA00022989"/>
    </source>
</evidence>
<keyword evidence="6 7" id="KW-0472">Membrane</keyword>
<evidence type="ECO:0000256" key="2">
    <source>
        <dbReference type="ARBA" id="ARBA00022448"/>
    </source>
</evidence>
<feature type="transmembrane region" description="Helical" evidence="7">
    <location>
        <begin position="183"/>
        <end position="202"/>
    </location>
</feature>
<feature type="transmembrane region" description="Helical" evidence="7">
    <location>
        <begin position="238"/>
        <end position="263"/>
    </location>
</feature>
<protein>
    <submittedName>
        <fullName evidence="9">Peptide/nickel transport system permease protein</fullName>
    </submittedName>
</protein>
<dbReference type="PANTHER" id="PTHR43163">
    <property type="entry name" value="DIPEPTIDE TRANSPORT SYSTEM PERMEASE PROTEIN DPPB-RELATED"/>
    <property type="match status" value="1"/>
</dbReference>
<keyword evidence="4 7" id="KW-0812">Transmembrane</keyword>
<dbReference type="InterPro" id="IPR000515">
    <property type="entry name" value="MetI-like"/>
</dbReference>
<evidence type="ECO:0000259" key="8">
    <source>
        <dbReference type="PROSITE" id="PS50928"/>
    </source>
</evidence>
<dbReference type="CDD" id="cd06261">
    <property type="entry name" value="TM_PBP2"/>
    <property type="match status" value="1"/>
</dbReference>
<keyword evidence="5 7" id="KW-1133">Transmembrane helix</keyword>
<dbReference type="PANTHER" id="PTHR43163:SF6">
    <property type="entry name" value="DIPEPTIDE TRANSPORT SYSTEM PERMEASE PROTEIN DPPB-RELATED"/>
    <property type="match status" value="1"/>
</dbReference>
<feature type="transmembrane region" description="Helical" evidence="7">
    <location>
        <begin position="283"/>
        <end position="309"/>
    </location>
</feature>
<sequence>MLLYAGRRLTYGLLVLALVAVLVFLIVRLIPGDAVRLQLADAPGVTQAQIDQRTAELGLDKPILTQFGHFVGGLVQGDLGTSFDDERPVTTKILERLPATLELGLLAILFGALLGVPFGMLSAIRHHSVVDNVMRFLAVIGMSLPNFFLALLLITFLAIWLGWSPPLVYQSPTENLGQNLVHMMLPAIALGAATMASIARMLRSSLLEVLGSNFIRTIRSRGASEGVVVLKHAGRNSLIPVFTVLGLQVGHILGGTVILERIFAIPGMGSLIFEAVGQRDYPVILGCVIFYGAIVILVNVAVDLLYAVIDPRIRYEGASA</sequence>